<gene>
    <name evidence="1" type="ORF">BaRGS_00025253</name>
</gene>
<proteinExistence type="predicted"/>
<dbReference type="EMBL" id="JACVVK020000226">
    <property type="protein sequence ID" value="KAK7483454.1"/>
    <property type="molecule type" value="Genomic_DNA"/>
</dbReference>
<evidence type="ECO:0000313" key="1">
    <source>
        <dbReference type="EMBL" id="KAK7483454.1"/>
    </source>
</evidence>
<keyword evidence="2" id="KW-1185">Reference proteome</keyword>
<name>A0ABD0K8Q6_9CAEN</name>
<organism evidence="1 2">
    <name type="scientific">Batillaria attramentaria</name>
    <dbReference type="NCBI Taxonomy" id="370345"/>
    <lineage>
        <taxon>Eukaryota</taxon>
        <taxon>Metazoa</taxon>
        <taxon>Spiralia</taxon>
        <taxon>Lophotrochozoa</taxon>
        <taxon>Mollusca</taxon>
        <taxon>Gastropoda</taxon>
        <taxon>Caenogastropoda</taxon>
        <taxon>Sorbeoconcha</taxon>
        <taxon>Cerithioidea</taxon>
        <taxon>Batillariidae</taxon>
        <taxon>Batillaria</taxon>
    </lineage>
</organism>
<accession>A0ABD0K8Q6</accession>
<protein>
    <submittedName>
        <fullName evidence="1">Uncharacterized protein</fullName>
    </submittedName>
</protein>
<reference evidence="1 2" key="1">
    <citation type="journal article" date="2023" name="Sci. Data">
        <title>Genome assembly of the Korean intertidal mud-creeper Batillaria attramentaria.</title>
        <authorList>
            <person name="Patra A.K."/>
            <person name="Ho P.T."/>
            <person name="Jun S."/>
            <person name="Lee S.J."/>
            <person name="Kim Y."/>
            <person name="Won Y.J."/>
        </authorList>
    </citation>
    <scope>NUCLEOTIDE SEQUENCE [LARGE SCALE GENOMIC DNA]</scope>
    <source>
        <strain evidence="1">Wonlab-2016</strain>
    </source>
</reference>
<comment type="caution">
    <text evidence="1">The sequence shown here is derived from an EMBL/GenBank/DDBJ whole genome shotgun (WGS) entry which is preliminary data.</text>
</comment>
<evidence type="ECO:0000313" key="2">
    <source>
        <dbReference type="Proteomes" id="UP001519460"/>
    </source>
</evidence>
<dbReference type="AlphaFoldDB" id="A0ABD0K8Q6"/>
<dbReference type="Proteomes" id="UP001519460">
    <property type="component" value="Unassembled WGS sequence"/>
</dbReference>
<sequence>MAFLRGLAPGPHWMCFPPTKDSLVGRNSPPWHPTQPCDMSGFSTMDWNDSTTMLLDGEHCYVQCCANLSGLGSMGG</sequence>